<feature type="signal peptide" evidence="2">
    <location>
        <begin position="1"/>
        <end position="31"/>
    </location>
</feature>
<feature type="chain" id="PRO_5045993649" description="Secreted protein" evidence="2">
    <location>
        <begin position="32"/>
        <end position="112"/>
    </location>
</feature>
<dbReference type="RefSeq" id="WP_219664906.1">
    <property type="nucleotide sequence ID" value="NZ_WTFF01000012.1"/>
</dbReference>
<evidence type="ECO:0008006" key="5">
    <source>
        <dbReference type="Google" id="ProtNLM"/>
    </source>
</evidence>
<reference evidence="3 4" key="1">
    <citation type="submission" date="2019-12" db="EMBL/GenBank/DDBJ databases">
        <title>Genome sequence of Streptomyces bambusae.</title>
        <authorList>
            <person name="Bansal K."/>
            <person name="Choksket S."/>
            <person name="Korpole S."/>
            <person name="Patil P.B."/>
        </authorList>
    </citation>
    <scope>NUCLEOTIDE SEQUENCE [LARGE SCALE GENOMIC DNA]</scope>
    <source>
        <strain evidence="3 4">SK60</strain>
    </source>
</reference>
<keyword evidence="2" id="KW-0732">Signal</keyword>
<feature type="compositionally biased region" description="Gly residues" evidence="1">
    <location>
        <begin position="96"/>
        <end position="112"/>
    </location>
</feature>
<gene>
    <name evidence="3" type="ORF">GPJ59_03740</name>
</gene>
<sequence>MAMTRSIRLVPLLIAPMVAAAGASLSTPAHAAPSTPPAVTADENPRPVKAIGKAKFKPVKAIKRADTFSSKLKGAESRSDWARSCLPEPPLAPGELVGGGGGSGGGKSDPCK</sequence>
<evidence type="ECO:0000313" key="4">
    <source>
        <dbReference type="Proteomes" id="UP000812013"/>
    </source>
</evidence>
<feature type="region of interest" description="Disordered" evidence="1">
    <location>
        <begin position="24"/>
        <end position="47"/>
    </location>
</feature>
<keyword evidence="4" id="KW-1185">Reference proteome</keyword>
<evidence type="ECO:0000256" key="1">
    <source>
        <dbReference type="SAM" id="MobiDB-lite"/>
    </source>
</evidence>
<organism evidence="3 4">
    <name type="scientific">Streptomyces bambusae</name>
    <dbReference type="NCBI Taxonomy" id="1550616"/>
    <lineage>
        <taxon>Bacteria</taxon>
        <taxon>Bacillati</taxon>
        <taxon>Actinomycetota</taxon>
        <taxon>Actinomycetes</taxon>
        <taxon>Kitasatosporales</taxon>
        <taxon>Streptomycetaceae</taxon>
        <taxon>Streptomyces</taxon>
    </lineage>
</organism>
<protein>
    <recommendedName>
        <fullName evidence="5">Secreted protein</fullName>
    </recommendedName>
</protein>
<name>A0ABS6YZX4_9ACTN</name>
<feature type="compositionally biased region" description="Low complexity" evidence="1">
    <location>
        <begin position="24"/>
        <end position="41"/>
    </location>
</feature>
<feature type="region of interest" description="Disordered" evidence="1">
    <location>
        <begin position="71"/>
        <end position="112"/>
    </location>
</feature>
<evidence type="ECO:0000313" key="3">
    <source>
        <dbReference type="EMBL" id="MBW5481024.1"/>
    </source>
</evidence>
<proteinExistence type="predicted"/>
<evidence type="ECO:0000256" key="2">
    <source>
        <dbReference type="SAM" id="SignalP"/>
    </source>
</evidence>
<dbReference type="EMBL" id="WTFF01000012">
    <property type="protein sequence ID" value="MBW5481024.1"/>
    <property type="molecule type" value="Genomic_DNA"/>
</dbReference>
<dbReference type="Proteomes" id="UP000812013">
    <property type="component" value="Unassembled WGS sequence"/>
</dbReference>
<accession>A0ABS6YZX4</accession>
<comment type="caution">
    <text evidence="3">The sequence shown here is derived from an EMBL/GenBank/DDBJ whole genome shotgun (WGS) entry which is preliminary data.</text>
</comment>